<dbReference type="InterPro" id="IPR051783">
    <property type="entry name" value="NAD(P)-dependent_oxidoreduct"/>
</dbReference>
<proteinExistence type="predicted"/>
<organism evidence="2 3">
    <name type="scientific">Mesorhizobium hungaricum</name>
    <dbReference type="NCBI Taxonomy" id="1566387"/>
    <lineage>
        <taxon>Bacteria</taxon>
        <taxon>Pseudomonadati</taxon>
        <taxon>Pseudomonadota</taxon>
        <taxon>Alphaproteobacteria</taxon>
        <taxon>Hyphomicrobiales</taxon>
        <taxon>Phyllobacteriaceae</taxon>
        <taxon>Mesorhizobium</taxon>
    </lineage>
</organism>
<dbReference type="PANTHER" id="PTHR48079:SF6">
    <property type="entry name" value="NAD(P)-BINDING DOMAIN-CONTAINING PROTEIN-RELATED"/>
    <property type="match status" value="1"/>
</dbReference>
<dbReference type="GO" id="GO:0005737">
    <property type="term" value="C:cytoplasm"/>
    <property type="evidence" value="ECO:0007669"/>
    <property type="project" value="TreeGrafter"/>
</dbReference>
<gene>
    <name evidence="2" type="ORF">QV13_10360</name>
</gene>
<keyword evidence="3" id="KW-1185">Reference proteome</keyword>
<dbReference type="EMBL" id="MDEO01000030">
    <property type="protein sequence ID" value="OCX19983.1"/>
    <property type="molecule type" value="Genomic_DNA"/>
</dbReference>
<reference evidence="2 3" key="1">
    <citation type="submission" date="2016-08" db="EMBL/GenBank/DDBJ databases">
        <title>Whole genome sequence of Mesorhizobium sp. strain UASWS1009 isolated from industrial sewage.</title>
        <authorList>
            <person name="Crovadore J."/>
            <person name="Calmin G."/>
            <person name="Chablais R."/>
            <person name="Cochard B."/>
            <person name="Lefort F."/>
        </authorList>
    </citation>
    <scope>NUCLEOTIDE SEQUENCE [LARGE SCALE GENOMIC DNA]</scope>
    <source>
        <strain evidence="2 3">UASWS1009</strain>
    </source>
</reference>
<comment type="caution">
    <text evidence="2">The sequence shown here is derived from an EMBL/GenBank/DDBJ whole genome shotgun (WGS) entry which is preliminary data.</text>
</comment>
<dbReference type="RefSeq" id="WP_024923687.1">
    <property type="nucleotide sequence ID" value="NZ_MDEO01000030.1"/>
</dbReference>
<dbReference type="InterPro" id="IPR001509">
    <property type="entry name" value="Epimerase_deHydtase"/>
</dbReference>
<dbReference type="InterPro" id="IPR036291">
    <property type="entry name" value="NAD(P)-bd_dom_sf"/>
</dbReference>
<name>A0A1C2DZC2_9HYPH</name>
<evidence type="ECO:0000259" key="1">
    <source>
        <dbReference type="Pfam" id="PF01370"/>
    </source>
</evidence>
<evidence type="ECO:0000313" key="2">
    <source>
        <dbReference type="EMBL" id="OCX19983.1"/>
    </source>
</evidence>
<evidence type="ECO:0000313" key="3">
    <source>
        <dbReference type="Proteomes" id="UP000094412"/>
    </source>
</evidence>
<dbReference type="GO" id="GO:0004029">
    <property type="term" value="F:aldehyde dehydrogenase (NAD+) activity"/>
    <property type="evidence" value="ECO:0007669"/>
    <property type="project" value="TreeGrafter"/>
</dbReference>
<protein>
    <submittedName>
        <fullName evidence="2">3-beta hydroxysteroid dehydrogenase</fullName>
    </submittedName>
</protein>
<feature type="domain" description="NAD-dependent epimerase/dehydratase" evidence="1">
    <location>
        <begin position="3"/>
        <end position="216"/>
    </location>
</feature>
<sequence>MRIFVTGATGFVGSAVVQDLLAAGHEVIGLARSEGAAASLTAAGATAHRGSLDDLDSLRRGAAAADGVIHTGFIHDFSKFKESCETDRRVIDALGSALSGSGRPLVVTSATGLLEGRPLATENDAAISGPNPRVASEEAAAALASRGINVSVLRLAPSVHGEGDHGFVPMLIDLARRKGASAYVGDGQNRWPGVHRIDAARLFRLAVEKGSAGARYHAVAEEGIPFREIAEVVGRRLQLPIVSLSHEEANAHFGWLAHFAAMDNPTSSAQTREWLGWHPNQPGLIADVDGPGYFKN</sequence>
<dbReference type="PANTHER" id="PTHR48079">
    <property type="entry name" value="PROTEIN YEEZ"/>
    <property type="match status" value="1"/>
</dbReference>
<dbReference type="Proteomes" id="UP000094412">
    <property type="component" value="Unassembled WGS sequence"/>
</dbReference>
<accession>A0A1C2DZC2</accession>
<dbReference type="Gene3D" id="3.40.50.720">
    <property type="entry name" value="NAD(P)-binding Rossmann-like Domain"/>
    <property type="match status" value="1"/>
</dbReference>
<dbReference type="OrthoDB" id="9787292at2"/>
<dbReference type="SUPFAM" id="SSF51735">
    <property type="entry name" value="NAD(P)-binding Rossmann-fold domains"/>
    <property type="match status" value="1"/>
</dbReference>
<dbReference type="AlphaFoldDB" id="A0A1C2DZC2"/>
<dbReference type="CDD" id="cd05262">
    <property type="entry name" value="SDR_a7"/>
    <property type="match status" value="1"/>
</dbReference>
<dbReference type="STRING" id="1566387.QV13_10360"/>
<dbReference type="Pfam" id="PF01370">
    <property type="entry name" value="Epimerase"/>
    <property type="match status" value="1"/>
</dbReference>